<dbReference type="OrthoDB" id="448399at2759"/>
<evidence type="ECO:0000313" key="10">
    <source>
        <dbReference type="RefSeq" id="XP_008777784.2"/>
    </source>
</evidence>
<accession>A0A8B7BJ25</accession>
<feature type="compositionally biased region" description="Polar residues" evidence="6">
    <location>
        <begin position="426"/>
        <end position="435"/>
    </location>
</feature>
<reference evidence="10" key="2">
    <citation type="submission" date="2025-08" db="UniProtKB">
        <authorList>
            <consortium name="RefSeq"/>
        </authorList>
    </citation>
    <scope>IDENTIFICATION</scope>
    <source>
        <tissue evidence="10">Young leaves</tissue>
    </source>
</reference>
<dbReference type="FunFam" id="3.10.110.10:FF:000019">
    <property type="entry name" value="Ubiquitin-conjugating enzyme E2 variant 1C"/>
    <property type="match status" value="1"/>
</dbReference>
<evidence type="ECO:0000256" key="4">
    <source>
        <dbReference type="ARBA" id="ARBA00065118"/>
    </source>
</evidence>
<dbReference type="PROSITE" id="PS50127">
    <property type="entry name" value="UBC_2"/>
    <property type="match status" value="1"/>
</dbReference>
<dbReference type="KEGG" id="pda:103697650"/>
<feature type="compositionally biased region" description="Acidic residues" evidence="6">
    <location>
        <begin position="439"/>
        <end position="458"/>
    </location>
</feature>
<dbReference type="GO" id="GO:0008270">
    <property type="term" value="F:zinc ion binding"/>
    <property type="evidence" value="ECO:0007669"/>
    <property type="project" value="UniProtKB-KW"/>
</dbReference>
<feature type="domain" description="RanBP2-type" evidence="8">
    <location>
        <begin position="289"/>
        <end position="318"/>
    </location>
</feature>
<evidence type="ECO:0000313" key="9">
    <source>
        <dbReference type="Proteomes" id="UP000228380"/>
    </source>
</evidence>
<feature type="region of interest" description="Disordered" evidence="6">
    <location>
        <begin position="400"/>
        <end position="459"/>
    </location>
</feature>
<evidence type="ECO:0000259" key="7">
    <source>
        <dbReference type="PROSITE" id="PS50127"/>
    </source>
</evidence>
<evidence type="ECO:0000256" key="6">
    <source>
        <dbReference type="SAM" id="MobiDB-lite"/>
    </source>
</evidence>
<gene>
    <name evidence="10" type="primary">LOC103697650</name>
</gene>
<feature type="region of interest" description="Disordered" evidence="6">
    <location>
        <begin position="486"/>
        <end position="513"/>
    </location>
</feature>
<dbReference type="Gene3D" id="4.10.1060.10">
    <property type="entry name" value="Zinc finger, RanBP2-type"/>
    <property type="match status" value="3"/>
</dbReference>
<keyword evidence="3" id="KW-0862">Zinc</keyword>
<dbReference type="CDD" id="cd23807">
    <property type="entry name" value="UEV_UBE2V"/>
    <property type="match status" value="1"/>
</dbReference>
<sequence>MHRRFSAFRIPTNGSLLRLSRSLPSSTSNITDPRLDYVRNELEELQSLQPMAAPRPVRAPERGREEGKEAAAASAGGGREVEISHPWPEWVELMESLLKKGYLDRTAFQRASPVSSLSASKDSNHIRTACLNFARNHFDLIRYLSRRDIQIIVKCGCPSIDRKVVNSGKRLRAHVGIEEGDVCSSCNLRGSCERAYVKAREDEGGRTVDVMRILLTHGLDIITGSVENPACLNKTVKESVRKLLNEMVEFSIEEFDSNTPTVTSGRPLSRLDKASGSQFFKGQIAVPMKQGDWICPKCNFLNFAKNIKCLRCNGEFQERLKRFQEDQEHLPLKKGDWICEKCNFLNFAKNTKCLQCHEKPPKRQLNPGEWECPSCNFINFRRNMVCLKCDWKRPKASNSGDCAGSQHHDQGHQKHSGISFVRNSDDTTGQHTQWKPTEVEDSDFWSPGEDGDDSDEDKLDARNKFADNFPILAGSSTLSQDLVARERWKEEMSQSSKGHSGERNQENDGGLDSASLRSSIELDESSGEDEIAEWFQSAKDNGKFKNRERDAAMGSEGSRVVVPRNFRLLEELERGEKGIGDGTVSYGMDDADDIFMRSWTGTIIGPHNTVHEGRIYQLKLFCDKDYPDNPPTVRFQTRINMTCVNQETGVVEPSLFPMLANWQREHTMEDILVNLKKEMSSSQNRKLYQPPEGNDDHRMEQKGLVLRCSIL</sequence>
<dbReference type="AlphaFoldDB" id="A0A8B7BJ25"/>
<dbReference type="PROSITE" id="PS01358">
    <property type="entry name" value="ZF_RANBP2_1"/>
    <property type="match status" value="2"/>
</dbReference>
<dbReference type="InterPro" id="IPR036443">
    <property type="entry name" value="Znf_RanBP2_sf"/>
</dbReference>
<dbReference type="GO" id="GO:0005737">
    <property type="term" value="C:cytoplasm"/>
    <property type="evidence" value="ECO:0007669"/>
    <property type="project" value="TreeGrafter"/>
</dbReference>
<keyword evidence="2 5" id="KW-0863">Zinc-finger</keyword>
<dbReference type="InterPro" id="IPR001876">
    <property type="entry name" value="Znf_RanBP2"/>
</dbReference>
<dbReference type="Pfam" id="PF00179">
    <property type="entry name" value="UQ_con"/>
    <property type="match status" value="1"/>
</dbReference>
<evidence type="ECO:0000256" key="3">
    <source>
        <dbReference type="ARBA" id="ARBA00022833"/>
    </source>
</evidence>
<dbReference type="Pfam" id="PF00641">
    <property type="entry name" value="Zn_ribbon_RanBP"/>
    <property type="match status" value="3"/>
</dbReference>
<evidence type="ECO:0000256" key="2">
    <source>
        <dbReference type="ARBA" id="ARBA00022771"/>
    </source>
</evidence>
<dbReference type="SUPFAM" id="SSF90209">
    <property type="entry name" value="Ran binding protein zinc finger-like"/>
    <property type="match status" value="3"/>
</dbReference>
<dbReference type="PANTHER" id="PTHR23111:SF23">
    <property type="entry name" value="RAN BP2_NZF ZINC FINGER-LIKE SUPERFAMILY PROTEIN"/>
    <property type="match status" value="1"/>
</dbReference>
<feature type="compositionally biased region" description="Basic and acidic residues" evidence="6">
    <location>
        <begin position="58"/>
        <end position="69"/>
    </location>
</feature>
<dbReference type="InterPro" id="IPR000608">
    <property type="entry name" value="UBC"/>
</dbReference>
<feature type="domain" description="RanBP2-type" evidence="8">
    <location>
        <begin position="333"/>
        <end position="362"/>
    </location>
</feature>
<dbReference type="SUPFAM" id="SSF54495">
    <property type="entry name" value="UBC-like"/>
    <property type="match status" value="1"/>
</dbReference>
<evidence type="ECO:0000259" key="8">
    <source>
        <dbReference type="PROSITE" id="PS50199"/>
    </source>
</evidence>
<evidence type="ECO:0000256" key="5">
    <source>
        <dbReference type="PROSITE-ProRule" id="PRU00322"/>
    </source>
</evidence>
<dbReference type="RefSeq" id="XP_008777784.2">
    <property type="nucleotide sequence ID" value="XM_008779562.4"/>
</dbReference>
<dbReference type="SMART" id="SM00212">
    <property type="entry name" value="UBCc"/>
    <property type="match status" value="1"/>
</dbReference>
<dbReference type="PROSITE" id="PS50199">
    <property type="entry name" value="ZF_RANBP2_2"/>
    <property type="match status" value="3"/>
</dbReference>
<feature type="region of interest" description="Disordered" evidence="6">
    <location>
        <begin position="48"/>
        <end position="81"/>
    </location>
</feature>
<protein>
    <submittedName>
        <fullName evidence="10">Zinc finger protein VAR3, chloroplastic</fullName>
    </submittedName>
</protein>
<organism evidence="9 10">
    <name type="scientific">Phoenix dactylifera</name>
    <name type="common">Date palm</name>
    <dbReference type="NCBI Taxonomy" id="42345"/>
    <lineage>
        <taxon>Eukaryota</taxon>
        <taxon>Viridiplantae</taxon>
        <taxon>Streptophyta</taxon>
        <taxon>Embryophyta</taxon>
        <taxon>Tracheophyta</taxon>
        <taxon>Spermatophyta</taxon>
        <taxon>Magnoliopsida</taxon>
        <taxon>Liliopsida</taxon>
        <taxon>Arecaceae</taxon>
        <taxon>Coryphoideae</taxon>
        <taxon>Phoeniceae</taxon>
        <taxon>Phoenix</taxon>
    </lineage>
</organism>
<evidence type="ECO:0000256" key="1">
    <source>
        <dbReference type="ARBA" id="ARBA00022723"/>
    </source>
</evidence>
<proteinExistence type="predicted"/>
<keyword evidence="9" id="KW-1185">Reference proteome</keyword>
<dbReference type="PANTHER" id="PTHR23111">
    <property type="entry name" value="ZINC FINGER PROTEIN"/>
    <property type="match status" value="1"/>
</dbReference>
<name>A0A8B7BJ25_PHODC</name>
<keyword evidence="1" id="KW-0479">Metal-binding</keyword>
<dbReference type="SMART" id="SM00547">
    <property type="entry name" value="ZnF_RBZ"/>
    <property type="match status" value="3"/>
</dbReference>
<feature type="domain" description="RanBP2-type" evidence="8">
    <location>
        <begin position="366"/>
        <end position="395"/>
    </location>
</feature>
<dbReference type="GO" id="GO:0003729">
    <property type="term" value="F:mRNA binding"/>
    <property type="evidence" value="ECO:0007669"/>
    <property type="project" value="TreeGrafter"/>
</dbReference>
<comment type="subunit">
    <text evidence="4">Heterodimer with UBC35 or UBC36.</text>
</comment>
<dbReference type="Proteomes" id="UP000228380">
    <property type="component" value="Chromosome 8"/>
</dbReference>
<dbReference type="InterPro" id="IPR016135">
    <property type="entry name" value="UBQ-conjugating_enzyme/RWD"/>
</dbReference>
<dbReference type="GeneID" id="103697650"/>
<reference evidence="9" key="1">
    <citation type="journal article" date="2019" name="Nat. Commun.">
        <title>Genome-wide association mapping of date palm fruit traits.</title>
        <authorList>
            <person name="Hazzouri K.M."/>
            <person name="Gros-Balthazard M."/>
            <person name="Flowers J.M."/>
            <person name="Copetti D."/>
            <person name="Lemansour A."/>
            <person name="Lebrun M."/>
            <person name="Masmoudi K."/>
            <person name="Ferrand S."/>
            <person name="Dhar M.I."/>
            <person name="Fresquez Z.A."/>
            <person name="Rosas U."/>
            <person name="Zhang J."/>
            <person name="Talag J."/>
            <person name="Lee S."/>
            <person name="Kudrna D."/>
            <person name="Powell R.F."/>
            <person name="Leitch I.J."/>
            <person name="Krueger R.R."/>
            <person name="Wing R.A."/>
            <person name="Amiri K.M.A."/>
            <person name="Purugganan M.D."/>
        </authorList>
    </citation>
    <scope>NUCLEOTIDE SEQUENCE [LARGE SCALE GENOMIC DNA]</scope>
    <source>
        <strain evidence="9">cv. Khalas</strain>
    </source>
</reference>
<dbReference type="Gene3D" id="3.10.110.10">
    <property type="entry name" value="Ubiquitin Conjugating Enzyme"/>
    <property type="match status" value="1"/>
</dbReference>
<feature type="domain" description="UBC core" evidence="7">
    <location>
        <begin position="563"/>
        <end position="711"/>
    </location>
</feature>